<gene>
    <name evidence="2" type="ORF">PCC79_12470</name>
</gene>
<proteinExistence type="predicted"/>
<feature type="region of interest" description="Disordered" evidence="1">
    <location>
        <begin position="42"/>
        <end position="64"/>
    </location>
</feature>
<dbReference type="InterPro" id="IPR006311">
    <property type="entry name" value="TAT_signal"/>
</dbReference>
<feature type="compositionally biased region" description="Polar residues" evidence="1">
    <location>
        <begin position="43"/>
        <end position="56"/>
    </location>
</feature>
<protein>
    <submittedName>
        <fullName evidence="2">Basic secretory protein-like protein</fullName>
    </submittedName>
</protein>
<organism evidence="2 3">
    <name type="scientific">Propioniciclava soli</name>
    <dbReference type="NCBI Taxonomy" id="2775081"/>
    <lineage>
        <taxon>Bacteria</taxon>
        <taxon>Bacillati</taxon>
        <taxon>Actinomycetota</taxon>
        <taxon>Actinomycetes</taxon>
        <taxon>Propionibacteriales</taxon>
        <taxon>Propionibacteriaceae</taxon>
        <taxon>Propioniciclava</taxon>
    </lineage>
</organism>
<evidence type="ECO:0000256" key="1">
    <source>
        <dbReference type="SAM" id="MobiDB-lite"/>
    </source>
</evidence>
<name>A0ABZ3C5F0_9ACTN</name>
<dbReference type="Pfam" id="PF04450">
    <property type="entry name" value="BSP"/>
    <property type="match status" value="1"/>
</dbReference>
<reference evidence="2 3" key="1">
    <citation type="journal article" date="2023" name="Environ Microbiome">
        <title>A coral-associated actinobacterium mitigates coral bleaching under heat stress.</title>
        <authorList>
            <person name="Li J."/>
            <person name="Zou Y."/>
            <person name="Li Q."/>
            <person name="Zhang J."/>
            <person name="Bourne D.G."/>
            <person name="Lyu Y."/>
            <person name="Liu C."/>
            <person name="Zhang S."/>
        </authorList>
    </citation>
    <scope>NUCLEOTIDE SEQUENCE [LARGE SCALE GENOMIC DNA]</scope>
    <source>
        <strain evidence="2 3">SCSIO 13291</strain>
    </source>
</reference>
<evidence type="ECO:0000313" key="3">
    <source>
        <dbReference type="Proteomes" id="UP001434337"/>
    </source>
</evidence>
<dbReference type="EMBL" id="CP115965">
    <property type="protein sequence ID" value="WZW97708.1"/>
    <property type="molecule type" value="Genomic_DNA"/>
</dbReference>
<dbReference type="RefSeq" id="WP_342372013.1">
    <property type="nucleotide sequence ID" value="NZ_CP115965.1"/>
</dbReference>
<dbReference type="Proteomes" id="UP001434337">
    <property type="component" value="Chromosome"/>
</dbReference>
<sequence>MPATPDPEAGITRRALVGLAVFGAAPALGGLAGCAALSDASAQPASGTSGSPATRTASADAAGPEAASAEAASAALARRLGAAVGAGDREGFLRCFTPGARTLGEVWFSAWRSFAGVELAGAPDGHLEVTWRVGEEAGTSATALPVRLLGGLVDGVDDPSPLPIWLRHPVVLARSGPVSVLAAAEVDADAWLEHARTAADRVRDAGLDGWHGWTGDVVVEIPVDSRDFDLRDAGDAGSGAAAYTVREVDHQDVVVVDPMVTRAWSDADVAGLLTHEVVHVALGVSGDRAPMWVREGVADWVAAPWWPKLRAENRAASAGAPADAELPTDADFADPDTVARAYALAEAAVAGIVAEHGRDALLAWAHDWAGAPAPSAAALTELLRAELARRR</sequence>
<dbReference type="InterPro" id="IPR007541">
    <property type="entry name" value="Uncharacterised_BSP"/>
</dbReference>
<accession>A0ABZ3C5F0</accession>
<dbReference type="PROSITE" id="PS51318">
    <property type="entry name" value="TAT"/>
    <property type="match status" value="1"/>
</dbReference>
<keyword evidence="3" id="KW-1185">Reference proteome</keyword>
<evidence type="ECO:0000313" key="2">
    <source>
        <dbReference type="EMBL" id="WZW97708.1"/>
    </source>
</evidence>